<comment type="caution">
    <text evidence="7">The sequence shown here is derived from an EMBL/GenBank/DDBJ whole genome shotgun (WGS) entry which is preliminary data.</text>
</comment>
<gene>
    <name evidence="7" type="ORF">B9Z65_3859</name>
</gene>
<dbReference type="OrthoDB" id="298012at2759"/>
<dbReference type="STRING" id="40998.A0A2P8A2S3"/>
<feature type="domain" description="D-isomer specific 2-hydroxyacid dehydrogenase catalytic" evidence="5">
    <location>
        <begin position="39"/>
        <end position="323"/>
    </location>
</feature>
<evidence type="ECO:0000313" key="7">
    <source>
        <dbReference type="EMBL" id="PSK54770.1"/>
    </source>
</evidence>
<accession>A0A2P8A2S3</accession>
<evidence type="ECO:0000256" key="3">
    <source>
        <dbReference type="ARBA" id="ARBA00023027"/>
    </source>
</evidence>
<keyword evidence="8" id="KW-1185">Reference proteome</keyword>
<evidence type="ECO:0008006" key="9">
    <source>
        <dbReference type="Google" id="ProtNLM"/>
    </source>
</evidence>
<organism evidence="7 8">
    <name type="scientific">Elsinoe australis</name>
    <dbReference type="NCBI Taxonomy" id="40998"/>
    <lineage>
        <taxon>Eukaryota</taxon>
        <taxon>Fungi</taxon>
        <taxon>Dikarya</taxon>
        <taxon>Ascomycota</taxon>
        <taxon>Pezizomycotina</taxon>
        <taxon>Dothideomycetes</taxon>
        <taxon>Dothideomycetidae</taxon>
        <taxon>Myriangiales</taxon>
        <taxon>Elsinoaceae</taxon>
        <taxon>Elsinoe</taxon>
    </lineage>
</organism>
<dbReference type="InterPro" id="IPR036291">
    <property type="entry name" value="NAD(P)-bd_dom_sf"/>
</dbReference>
<proteinExistence type="inferred from homology"/>
<dbReference type="GO" id="GO:0051287">
    <property type="term" value="F:NAD binding"/>
    <property type="evidence" value="ECO:0007669"/>
    <property type="project" value="InterPro"/>
</dbReference>
<dbReference type="EMBL" id="NHZQ01000072">
    <property type="protein sequence ID" value="PSK54770.1"/>
    <property type="molecule type" value="Genomic_DNA"/>
</dbReference>
<evidence type="ECO:0000259" key="6">
    <source>
        <dbReference type="Pfam" id="PF02826"/>
    </source>
</evidence>
<evidence type="ECO:0000313" key="8">
    <source>
        <dbReference type="Proteomes" id="UP000243723"/>
    </source>
</evidence>
<dbReference type="CDD" id="cd05198">
    <property type="entry name" value="formate_dh_like"/>
    <property type="match status" value="1"/>
</dbReference>
<dbReference type="PANTHER" id="PTHR43761">
    <property type="entry name" value="D-ISOMER SPECIFIC 2-HYDROXYACID DEHYDROGENASE FAMILY PROTEIN (AFU_ORTHOLOGUE AFUA_1G13630)"/>
    <property type="match status" value="1"/>
</dbReference>
<evidence type="ECO:0000259" key="5">
    <source>
        <dbReference type="Pfam" id="PF00389"/>
    </source>
</evidence>
<protein>
    <recommendedName>
        <fullName evidence="9">Glycerate dehydrogenase</fullName>
    </recommendedName>
</protein>
<dbReference type="InterPro" id="IPR029753">
    <property type="entry name" value="D-isomer_DH_CS"/>
</dbReference>
<reference evidence="7 8" key="1">
    <citation type="submission" date="2017-05" db="EMBL/GenBank/DDBJ databases">
        <title>Draft genome sequence of Elsinoe australis.</title>
        <authorList>
            <person name="Cheng Q."/>
        </authorList>
    </citation>
    <scope>NUCLEOTIDE SEQUENCE [LARGE SCALE GENOMIC DNA]</scope>
    <source>
        <strain evidence="7 8">NL1</strain>
    </source>
</reference>
<dbReference type="InterPro" id="IPR006140">
    <property type="entry name" value="D-isomer_DH_NAD-bd"/>
</dbReference>
<dbReference type="SUPFAM" id="SSF52283">
    <property type="entry name" value="Formate/glycerate dehydrogenase catalytic domain-like"/>
    <property type="match status" value="1"/>
</dbReference>
<feature type="domain" description="D-isomer specific 2-hydroxyacid dehydrogenase NAD-binding" evidence="6">
    <location>
        <begin position="112"/>
        <end position="294"/>
    </location>
</feature>
<dbReference type="InterPro" id="IPR006139">
    <property type="entry name" value="D-isomer_2_OHA_DH_cat_dom"/>
</dbReference>
<dbReference type="SUPFAM" id="SSF51735">
    <property type="entry name" value="NAD(P)-binding Rossmann-fold domains"/>
    <property type="match status" value="1"/>
</dbReference>
<dbReference type="AlphaFoldDB" id="A0A2P8A2S3"/>
<dbReference type="PROSITE" id="PS00671">
    <property type="entry name" value="D_2_HYDROXYACID_DH_3"/>
    <property type="match status" value="1"/>
</dbReference>
<evidence type="ECO:0000256" key="2">
    <source>
        <dbReference type="ARBA" id="ARBA00023002"/>
    </source>
</evidence>
<keyword evidence="2 4" id="KW-0560">Oxidoreductase</keyword>
<dbReference type="InterPro" id="IPR050418">
    <property type="entry name" value="D-iso_2-hydroxyacid_DH_PdxB"/>
</dbReference>
<dbReference type="Gene3D" id="3.40.50.720">
    <property type="entry name" value="NAD(P)-binding Rossmann-like Domain"/>
    <property type="match status" value="2"/>
</dbReference>
<dbReference type="PANTHER" id="PTHR43761:SF1">
    <property type="entry name" value="D-ISOMER SPECIFIC 2-HYDROXYACID DEHYDROGENASE CATALYTIC DOMAIN-CONTAINING PROTEIN-RELATED"/>
    <property type="match status" value="1"/>
</dbReference>
<sequence>MEPPPPTTKHHILLLNAPFSPPTFSFPHTLTHLTNTTVDSILPSLSTATIAITAAVHLSHTTITQHCPSLRAIICMGTGVDNISLSACQERGITLCNTPSQNIASVSEHALALFMALKRKVVPLHAATLDGETWAARKLMIGAWEGGPPRTNSEEVLGVVGYGALGKGVAELFGRNGMEVLVAERKGAEGVRGGRTAFEEVLRRATVVVFCAPLDEGTREMVGEMELGWMRRDALLVNVGRGGIVEEKALVRALREGGIAGAATDVFEHEPARKESCPLLEDGVPNLLLSPHVAWYSKTTLDGAKKMIHDNVEMYVKGKPQNVIIQGTM</sequence>
<comment type="similarity">
    <text evidence="1 4">Belongs to the D-isomer specific 2-hydroxyacid dehydrogenase family.</text>
</comment>
<evidence type="ECO:0000256" key="1">
    <source>
        <dbReference type="ARBA" id="ARBA00005854"/>
    </source>
</evidence>
<dbReference type="Proteomes" id="UP000243723">
    <property type="component" value="Unassembled WGS sequence"/>
</dbReference>
<dbReference type="Pfam" id="PF00389">
    <property type="entry name" value="2-Hacid_dh"/>
    <property type="match status" value="1"/>
</dbReference>
<name>A0A2P8A2S3_9PEZI</name>
<dbReference type="GO" id="GO:0016616">
    <property type="term" value="F:oxidoreductase activity, acting on the CH-OH group of donors, NAD or NADP as acceptor"/>
    <property type="evidence" value="ECO:0007669"/>
    <property type="project" value="InterPro"/>
</dbReference>
<keyword evidence="3" id="KW-0520">NAD</keyword>
<evidence type="ECO:0000256" key="4">
    <source>
        <dbReference type="RuleBase" id="RU003719"/>
    </source>
</evidence>
<dbReference type="Pfam" id="PF02826">
    <property type="entry name" value="2-Hacid_dh_C"/>
    <property type="match status" value="1"/>
</dbReference>